<dbReference type="AlphaFoldDB" id="A0A7L0LRR6"/>
<keyword evidence="3" id="KW-0433">Leucine-rich repeat</keyword>
<dbReference type="Gene3D" id="3.80.10.10">
    <property type="entry name" value="Ribonuclease Inhibitor"/>
    <property type="match status" value="1"/>
</dbReference>
<protein>
    <submittedName>
        <fullName evidence="5">LRC14 protein</fullName>
    </submittedName>
</protein>
<dbReference type="EMBL" id="VXAN01002606">
    <property type="protein sequence ID" value="NXK71042.1"/>
    <property type="molecule type" value="Genomic_DNA"/>
</dbReference>
<evidence type="ECO:0000256" key="3">
    <source>
        <dbReference type="ARBA" id="ARBA00022614"/>
    </source>
</evidence>
<organism evidence="5 6">
    <name type="scientific">Sylvietta virens</name>
    <name type="common">Green crombec</name>
    <dbReference type="NCBI Taxonomy" id="208069"/>
    <lineage>
        <taxon>Eukaryota</taxon>
        <taxon>Metazoa</taxon>
        <taxon>Chordata</taxon>
        <taxon>Craniata</taxon>
        <taxon>Vertebrata</taxon>
        <taxon>Euteleostomi</taxon>
        <taxon>Archelosauria</taxon>
        <taxon>Archosauria</taxon>
        <taxon>Dinosauria</taxon>
        <taxon>Saurischia</taxon>
        <taxon>Theropoda</taxon>
        <taxon>Coelurosauria</taxon>
        <taxon>Aves</taxon>
        <taxon>Neognathae</taxon>
        <taxon>Neoaves</taxon>
        <taxon>Telluraves</taxon>
        <taxon>Australaves</taxon>
        <taxon>Passeriformes</taxon>
        <taxon>Sylvioidea</taxon>
        <taxon>Sylviidae</taxon>
        <taxon>Acrocephalinae</taxon>
        <taxon>Sylvietta</taxon>
    </lineage>
</organism>
<dbReference type="InterPro" id="IPR050694">
    <property type="entry name" value="LRRC14/PRAME"/>
</dbReference>
<dbReference type="GO" id="GO:0005737">
    <property type="term" value="C:cytoplasm"/>
    <property type="evidence" value="ECO:0007669"/>
    <property type="project" value="UniProtKB-SubCell"/>
</dbReference>
<evidence type="ECO:0000256" key="1">
    <source>
        <dbReference type="ARBA" id="ARBA00004496"/>
    </source>
</evidence>
<gene>
    <name evidence="5" type="primary">Lrrc14_9</name>
    <name evidence="5" type="ORF">SYLVIR_R15494</name>
</gene>
<sequence>RSLKLRYSNLTVQHPMPESAIGIRRLARQLGMLPGLRELMLAHSQLSGNLCQILGNLQAPLESLELAYCSLIPADFAFL</sequence>
<comment type="caution">
    <text evidence="5">The sequence shown here is derived from an EMBL/GenBank/DDBJ whole genome shotgun (WGS) entry which is preliminary data.</text>
</comment>
<dbReference type="PANTHER" id="PTHR14224">
    <property type="entry name" value="SIMILAR TO PREFERENTIALLY EXPRESSED ANTIGEN IN MELANOMA-LIKE 3"/>
    <property type="match status" value="1"/>
</dbReference>
<reference evidence="5 6" key="1">
    <citation type="submission" date="2019-09" db="EMBL/GenBank/DDBJ databases">
        <title>Bird 10,000 Genomes (B10K) Project - Family phase.</title>
        <authorList>
            <person name="Zhang G."/>
        </authorList>
    </citation>
    <scope>NUCLEOTIDE SEQUENCE [LARGE SCALE GENOMIC DNA]</scope>
    <source>
        <strain evidence="5">B10K-DU-009-59</strain>
        <tissue evidence="5">Muscle</tissue>
    </source>
</reference>
<dbReference type="SUPFAM" id="SSF52047">
    <property type="entry name" value="RNI-like"/>
    <property type="match status" value="1"/>
</dbReference>
<keyword evidence="2" id="KW-0963">Cytoplasm</keyword>
<dbReference type="Proteomes" id="UP000567822">
    <property type="component" value="Unassembled WGS sequence"/>
</dbReference>
<keyword evidence="4" id="KW-0677">Repeat</keyword>
<name>A0A7L0LRR6_9SYLV</name>
<evidence type="ECO:0000313" key="5">
    <source>
        <dbReference type="EMBL" id="NXK71042.1"/>
    </source>
</evidence>
<keyword evidence="6" id="KW-1185">Reference proteome</keyword>
<evidence type="ECO:0000256" key="4">
    <source>
        <dbReference type="ARBA" id="ARBA00022737"/>
    </source>
</evidence>
<evidence type="ECO:0000313" key="6">
    <source>
        <dbReference type="Proteomes" id="UP000567822"/>
    </source>
</evidence>
<evidence type="ECO:0000256" key="2">
    <source>
        <dbReference type="ARBA" id="ARBA00022490"/>
    </source>
</evidence>
<accession>A0A7L0LRR6</accession>
<feature type="non-terminal residue" evidence="5">
    <location>
        <position position="1"/>
    </location>
</feature>
<dbReference type="InterPro" id="IPR032675">
    <property type="entry name" value="LRR_dom_sf"/>
</dbReference>
<proteinExistence type="predicted"/>
<comment type="subcellular location">
    <subcellularLocation>
        <location evidence="1">Cytoplasm</location>
    </subcellularLocation>
</comment>
<dbReference type="PANTHER" id="PTHR14224:SF9">
    <property type="entry name" value="LEUCINE-RICH REPEAT-CONTAINING PROTEIN 14"/>
    <property type="match status" value="1"/>
</dbReference>
<feature type="non-terminal residue" evidence="5">
    <location>
        <position position="79"/>
    </location>
</feature>